<accession>A0A820KDE3</accession>
<organism evidence="2 3">
    <name type="scientific">Rotaria sordida</name>
    <dbReference type="NCBI Taxonomy" id="392033"/>
    <lineage>
        <taxon>Eukaryota</taxon>
        <taxon>Metazoa</taxon>
        <taxon>Spiralia</taxon>
        <taxon>Gnathifera</taxon>
        <taxon>Rotifera</taxon>
        <taxon>Eurotatoria</taxon>
        <taxon>Bdelloidea</taxon>
        <taxon>Philodinida</taxon>
        <taxon>Philodinidae</taxon>
        <taxon>Rotaria</taxon>
    </lineage>
</organism>
<evidence type="ECO:0000313" key="2">
    <source>
        <dbReference type="EMBL" id="CAF4340147.1"/>
    </source>
</evidence>
<protein>
    <submittedName>
        <fullName evidence="2">Uncharacterized protein</fullName>
    </submittedName>
</protein>
<feature type="non-terminal residue" evidence="2">
    <location>
        <position position="1"/>
    </location>
</feature>
<evidence type="ECO:0000313" key="3">
    <source>
        <dbReference type="Proteomes" id="UP000663874"/>
    </source>
</evidence>
<feature type="compositionally biased region" description="Basic and acidic residues" evidence="1">
    <location>
        <begin position="1"/>
        <end position="11"/>
    </location>
</feature>
<gene>
    <name evidence="2" type="ORF">FNK824_LOCUS41982</name>
</gene>
<dbReference type="Proteomes" id="UP000663874">
    <property type="component" value="Unassembled WGS sequence"/>
</dbReference>
<feature type="region of interest" description="Disordered" evidence="1">
    <location>
        <begin position="1"/>
        <end position="41"/>
    </location>
</feature>
<dbReference type="EMBL" id="CAJOBE010045379">
    <property type="protein sequence ID" value="CAF4340147.1"/>
    <property type="molecule type" value="Genomic_DNA"/>
</dbReference>
<proteinExistence type="predicted"/>
<reference evidence="2" key="1">
    <citation type="submission" date="2021-02" db="EMBL/GenBank/DDBJ databases">
        <authorList>
            <person name="Nowell W R."/>
        </authorList>
    </citation>
    <scope>NUCLEOTIDE SEQUENCE</scope>
</reference>
<evidence type="ECO:0000256" key="1">
    <source>
        <dbReference type="SAM" id="MobiDB-lite"/>
    </source>
</evidence>
<sequence>AESHDEIKDMSENDDEMMETSNTNEGKTTGKSYEINNINEE</sequence>
<name>A0A820KDE3_9BILA</name>
<feature type="compositionally biased region" description="Polar residues" evidence="1">
    <location>
        <begin position="19"/>
        <end position="41"/>
    </location>
</feature>
<dbReference type="AlphaFoldDB" id="A0A820KDE3"/>
<comment type="caution">
    <text evidence="2">The sequence shown here is derived from an EMBL/GenBank/DDBJ whole genome shotgun (WGS) entry which is preliminary data.</text>
</comment>